<reference evidence="1" key="1">
    <citation type="journal article" date="2006" name="Nature">
        <title>Deciphering the evolution and metabolism of an anammox bacterium from a community genome.</title>
        <authorList>
            <person name="Strous M."/>
            <person name="Pelletier E."/>
            <person name="Mangenot S."/>
            <person name="Rattei T."/>
            <person name="Lehner A."/>
            <person name="Taylor M.W."/>
            <person name="Horn M."/>
            <person name="Daims H."/>
            <person name="Bartol-Mavel D."/>
            <person name="Wincker P."/>
            <person name="Barbe V."/>
            <person name="Fonknechten N."/>
            <person name="Vallenet D."/>
            <person name="Segurens B."/>
            <person name="Schenowitz-Truong C."/>
            <person name="Medigue C."/>
            <person name="Collingro A."/>
            <person name="Snel B."/>
            <person name="Dutilh B.E."/>
            <person name="OpDenCamp H.J.M."/>
            <person name="vanDerDrift C."/>
            <person name="Cirpus I."/>
            <person name="vanDePas-Schoonen K.T."/>
            <person name="Harhangi H.R."/>
            <person name="vanNiftrik L."/>
            <person name="Schmid M."/>
            <person name="Keltjens J."/>
            <person name="vanDeVossenberg J."/>
            <person name="Kartal B."/>
            <person name="Meier H."/>
            <person name="Frishman D."/>
            <person name="Huynen M.A."/>
            <person name="Mewes H."/>
            <person name="Weissenbach J."/>
            <person name="Jetten M.S.M."/>
            <person name="Wagner M."/>
            <person name="LePaslier D."/>
        </authorList>
    </citation>
    <scope>NUCLEOTIDE SEQUENCE</scope>
</reference>
<reference evidence="2 3" key="3">
    <citation type="submission" date="2020-02" db="EMBL/GenBank/DDBJ databases">
        <title>Newly sequenced genome of strain CSTR1 showed variability in Candidatus Kuenenia stuttgartiensis genomes.</title>
        <authorList>
            <person name="Ding C."/>
            <person name="Adrian L."/>
        </authorList>
    </citation>
    <scope>NUCLEOTIDE SEQUENCE [LARGE SCALE GENOMIC DNA]</scope>
    <source>
        <strain evidence="2 3">CSTR1</strain>
    </source>
</reference>
<evidence type="ECO:0000313" key="2">
    <source>
        <dbReference type="EMBL" id="QII10551.1"/>
    </source>
</evidence>
<dbReference type="Proteomes" id="UP000501926">
    <property type="component" value="Chromosome"/>
</dbReference>
<evidence type="ECO:0000313" key="3">
    <source>
        <dbReference type="Proteomes" id="UP000501926"/>
    </source>
</evidence>
<organism evidence="1">
    <name type="scientific">Kuenenia stuttgartiensis</name>
    <dbReference type="NCBI Taxonomy" id="174633"/>
    <lineage>
        <taxon>Bacteria</taxon>
        <taxon>Pseudomonadati</taxon>
        <taxon>Planctomycetota</taxon>
        <taxon>Candidatus Brocadiia</taxon>
        <taxon>Candidatus Brocadiales</taxon>
        <taxon>Candidatus Brocadiaceae</taxon>
        <taxon>Candidatus Kuenenia</taxon>
    </lineage>
</organism>
<reference evidence="1" key="2">
    <citation type="submission" date="2006-01" db="EMBL/GenBank/DDBJ databases">
        <authorList>
            <person name="Genoscope"/>
        </authorList>
    </citation>
    <scope>NUCLEOTIDE SEQUENCE</scope>
</reference>
<protein>
    <submittedName>
        <fullName evidence="1">Uncharacterized protein</fullName>
    </submittedName>
</protein>
<evidence type="ECO:0000313" key="1">
    <source>
        <dbReference type="EMBL" id="CAJ72093.1"/>
    </source>
</evidence>
<dbReference type="EMBL" id="CT573072">
    <property type="protein sequence ID" value="CAJ72093.1"/>
    <property type="molecule type" value="Genomic_DNA"/>
</dbReference>
<dbReference type="AlphaFoldDB" id="Q1PYD7"/>
<dbReference type="EMBL" id="CP049055">
    <property type="protein sequence ID" value="QII10551.1"/>
    <property type="molecule type" value="Genomic_DNA"/>
</dbReference>
<accession>Q1PYD7</accession>
<sequence>MVKFLDGTHEISAYRIGDASLLVTLRFSFFENVKLLVPEPELGNEQFFHRTKVLRML</sequence>
<name>Q1PYD7_KUEST</name>
<gene>
    <name evidence="2" type="ORF">KsCSTR_11720</name>
    <name evidence="1" type="ORF">kustd1348</name>
</gene>
<proteinExistence type="predicted"/>